<dbReference type="Proteomes" id="UP000558113">
    <property type="component" value="Unassembled WGS sequence"/>
</dbReference>
<gene>
    <name evidence="2" type="ORF">GT003_05430</name>
</gene>
<reference evidence="2 3" key="1">
    <citation type="submission" date="2020-01" db="EMBL/GenBank/DDBJ databases">
        <title>Paenibacillus soybeanensis sp. nov. isolated from the nodules of soybean (Glycine max(L.) Merr).</title>
        <authorList>
            <person name="Wang H."/>
        </authorList>
    </citation>
    <scope>NUCLEOTIDE SEQUENCE [LARGE SCALE GENOMIC DNA]</scope>
    <source>
        <strain evidence="2 3">DSM 23054</strain>
    </source>
</reference>
<keyword evidence="1" id="KW-1133">Transmembrane helix</keyword>
<comment type="caution">
    <text evidence="2">The sequence shown here is derived from an EMBL/GenBank/DDBJ whole genome shotgun (WGS) entry which is preliminary data.</text>
</comment>
<evidence type="ECO:0000256" key="1">
    <source>
        <dbReference type="SAM" id="Phobius"/>
    </source>
</evidence>
<feature type="transmembrane region" description="Helical" evidence="1">
    <location>
        <begin position="105"/>
        <end position="126"/>
    </location>
</feature>
<organism evidence="2 3">
    <name type="scientific">Paenibacillus sacheonensis</name>
    <dbReference type="NCBI Taxonomy" id="742054"/>
    <lineage>
        <taxon>Bacteria</taxon>
        <taxon>Bacillati</taxon>
        <taxon>Bacillota</taxon>
        <taxon>Bacilli</taxon>
        <taxon>Bacillales</taxon>
        <taxon>Paenibacillaceae</taxon>
        <taxon>Paenibacillus</taxon>
    </lineage>
</organism>
<dbReference type="AlphaFoldDB" id="A0A7X5BVJ3"/>
<dbReference type="EMBL" id="JAAAMU010000002">
    <property type="protein sequence ID" value="NBC68433.1"/>
    <property type="molecule type" value="Genomic_DNA"/>
</dbReference>
<sequence length="145" mass="16412">MMSYAGVVTAGVLGNFVGSIIAYYADVRGGRRLLERYGKYVMFNVYLPKMTELKPGDYEAEVSLLGQTGSKASRYDFQVSQATYIQAKTNRRIHNVQEKPNRHPIFFIVREVVAITLSGLIVLMGIRKLGQAKMKRNIKRDDPHL</sequence>
<evidence type="ECO:0000313" key="2">
    <source>
        <dbReference type="EMBL" id="NBC68433.1"/>
    </source>
</evidence>
<keyword evidence="1" id="KW-0812">Transmembrane</keyword>
<feature type="transmembrane region" description="Helical" evidence="1">
    <location>
        <begin position="7"/>
        <end position="25"/>
    </location>
</feature>
<name>A0A7X5BVJ3_9BACL</name>
<accession>A0A7X5BVJ3</accession>
<protein>
    <submittedName>
        <fullName evidence="2">Uncharacterized protein</fullName>
    </submittedName>
</protein>
<dbReference type="RefSeq" id="WP_161695201.1">
    <property type="nucleotide sequence ID" value="NZ_JAAAMU010000002.1"/>
</dbReference>
<evidence type="ECO:0000313" key="3">
    <source>
        <dbReference type="Proteomes" id="UP000558113"/>
    </source>
</evidence>
<keyword evidence="1" id="KW-0472">Membrane</keyword>
<dbReference type="OrthoDB" id="9813426at2"/>
<keyword evidence="3" id="KW-1185">Reference proteome</keyword>
<proteinExistence type="predicted"/>